<comment type="caution">
    <text evidence="2">The sequence shown here is derived from an EMBL/GenBank/DDBJ whole genome shotgun (WGS) entry which is preliminary data.</text>
</comment>
<dbReference type="EMBL" id="SACL01000006">
    <property type="protein sequence ID" value="RVT95271.1"/>
    <property type="molecule type" value="Genomic_DNA"/>
</dbReference>
<dbReference type="RefSeq" id="WP_127788759.1">
    <property type="nucleotide sequence ID" value="NZ_SACL01000006.1"/>
</dbReference>
<keyword evidence="3" id="KW-1185">Reference proteome</keyword>
<evidence type="ECO:0008006" key="4">
    <source>
        <dbReference type="Google" id="ProtNLM"/>
    </source>
</evidence>
<sequence>MADPKASRGFKNKNPTNLRFIRDPKRAWNGQLGLGDQWMPEHLRGMAEYATHALGIRAGVGQLVVNQTRNGLDTIWKQINSWAPESDGNDPVVYARSVATALGVDMHAKIDVRPYRVMKMVLAAIISMECGGMPYTQAEMDEGMALYGITEFSQPAPVSTIRQAATTPSGTAVAKALGTLTPLAALAPVATAVGGIPWQTLSVLLIAAGIGIAVWQWQQRKDKAA</sequence>
<gene>
    <name evidence="2" type="ORF">EOD42_16945</name>
</gene>
<organism evidence="2 3">
    <name type="scientific">Rhodovarius crocodyli</name>
    <dbReference type="NCBI Taxonomy" id="1979269"/>
    <lineage>
        <taxon>Bacteria</taxon>
        <taxon>Pseudomonadati</taxon>
        <taxon>Pseudomonadota</taxon>
        <taxon>Alphaproteobacteria</taxon>
        <taxon>Acetobacterales</taxon>
        <taxon>Roseomonadaceae</taxon>
        <taxon>Rhodovarius</taxon>
    </lineage>
</organism>
<reference evidence="2 3" key="1">
    <citation type="submission" date="2019-01" db="EMBL/GenBank/DDBJ databases">
        <authorList>
            <person name="Chen W.-M."/>
        </authorList>
    </citation>
    <scope>NUCLEOTIDE SEQUENCE [LARGE SCALE GENOMIC DNA]</scope>
    <source>
        <strain evidence="2 3">CCP-6</strain>
    </source>
</reference>
<evidence type="ECO:0000256" key="1">
    <source>
        <dbReference type="SAM" id="Phobius"/>
    </source>
</evidence>
<dbReference type="AlphaFoldDB" id="A0A437MCA5"/>
<feature type="transmembrane region" description="Helical" evidence="1">
    <location>
        <begin position="196"/>
        <end position="215"/>
    </location>
</feature>
<accession>A0A437MCA5</accession>
<proteinExistence type="predicted"/>
<keyword evidence="1" id="KW-0472">Membrane</keyword>
<keyword evidence="1" id="KW-0812">Transmembrane</keyword>
<protein>
    <recommendedName>
        <fullName evidence="4">Structural protein P5</fullName>
    </recommendedName>
</protein>
<dbReference type="OrthoDB" id="8849052at2"/>
<name>A0A437MCA5_9PROT</name>
<keyword evidence="1" id="KW-1133">Transmembrane helix</keyword>
<evidence type="ECO:0000313" key="2">
    <source>
        <dbReference type="EMBL" id="RVT95271.1"/>
    </source>
</evidence>
<dbReference type="Proteomes" id="UP000282957">
    <property type="component" value="Unassembled WGS sequence"/>
</dbReference>
<evidence type="ECO:0000313" key="3">
    <source>
        <dbReference type="Proteomes" id="UP000282957"/>
    </source>
</evidence>